<dbReference type="CDD" id="cd00564">
    <property type="entry name" value="TMP_TenI"/>
    <property type="match status" value="1"/>
</dbReference>
<evidence type="ECO:0000256" key="1">
    <source>
        <dbReference type="ARBA" id="ARBA00004948"/>
    </source>
</evidence>
<reference evidence="5" key="1">
    <citation type="submission" date="2015-08" db="EMBL/GenBank/DDBJ databases">
        <authorList>
            <person name="Varghese N."/>
        </authorList>
    </citation>
    <scope>NUCLEOTIDE SEQUENCE [LARGE SCALE GENOMIC DNA]</scope>
    <source>
        <strain evidence="5">DSM 23407</strain>
    </source>
</reference>
<dbReference type="GO" id="GO:0004789">
    <property type="term" value="F:thiamine-phosphate diphosphorylase activity"/>
    <property type="evidence" value="ECO:0007669"/>
    <property type="project" value="TreeGrafter"/>
</dbReference>
<accession>A0A0K6I6F8</accession>
<evidence type="ECO:0000256" key="2">
    <source>
        <dbReference type="ARBA" id="ARBA00022977"/>
    </source>
</evidence>
<dbReference type="EMBL" id="CYHE01000010">
    <property type="protein sequence ID" value="CUA98661.1"/>
    <property type="molecule type" value="Genomic_DNA"/>
</dbReference>
<dbReference type="Gene3D" id="3.20.20.70">
    <property type="entry name" value="Aldolase class I"/>
    <property type="match status" value="1"/>
</dbReference>
<dbReference type="PANTHER" id="PTHR20857:SF15">
    <property type="entry name" value="THIAMINE-PHOSPHATE SYNTHASE"/>
    <property type="match status" value="1"/>
</dbReference>
<evidence type="ECO:0000313" key="4">
    <source>
        <dbReference type="EMBL" id="CUA98661.1"/>
    </source>
</evidence>
<keyword evidence="2" id="KW-0784">Thiamine biosynthesis</keyword>
<gene>
    <name evidence="4" type="ORF">Ga0061067_11087</name>
</gene>
<name>A0A0K6I6F8_9HYPH</name>
<dbReference type="OrthoDB" id="7159061at2"/>
<dbReference type="GO" id="GO:0005737">
    <property type="term" value="C:cytoplasm"/>
    <property type="evidence" value="ECO:0007669"/>
    <property type="project" value="TreeGrafter"/>
</dbReference>
<dbReference type="InterPro" id="IPR036206">
    <property type="entry name" value="ThiamineP_synth_sf"/>
</dbReference>
<feature type="domain" description="Thiamine phosphate synthase/TenI" evidence="3">
    <location>
        <begin position="21"/>
        <end position="201"/>
    </location>
</feature>
<dbReference type="PANTHER" id="PTHR20857">
    <property type="entry name" value="THIAMINE-PHOSPHATE PYROPHOSPHORYLASE"/>
    <property type="match status" value="1"/>
</dbReference>
<dbReference type="GO" id="GO:0009228">
    <property type="term" value="P:thiamine biosynthetic process"/>
    <property type="evidence" value="ECO:0007669"/>
    <property type="project" value="UniProtKB-KW"/>
</dbReference>
<dbReference type="AlphaFoldDB" id="A0A0K6I6F8"/>
<sequence>MYHVPACRAEQTDTALNRPRLYLVTPPVFDLEAFAPRLEAALSGGDVACVLIYQPEATAKALQDTAAKLVPMIQKAEAAALIYRDTQVTGRTGADGAHIDSSFEDIKLAMESLQPARIVGAGGTKLKHEEMEIAESGVDYLFFGRLDLEEQPGAHAKTLERAEWWAELFTTPCVALGGNDLATLGETANTKADFVALKDAIWQHPEGPAQAVRLANAILDQHPFEEDEE</sequence>
<proteinExistence type="predicted"/>
<dbReference type="InterPro" id="IPR022998">
    <property type="entry name" value="ThiamineP_synth_TenI"/>
</dbReference>
<organism evidence="4 5">
    <name type="scientific">Pannonibacter indicus</name>
    <dbReference type="NCBI Taxonomy" id="466044"/>
    <lineage>
        <taxon>Bacteria</taxon>
        <taxon>Pseudomonadati</taxon>
        <taxon>Pseudomonadota</taxon>
        <taxon>Alphaproteobacteria</taxon>
        <taxon>Hyphomicrobiales</taxon>
        <taxon>Stappiaceae</taxon>
        <taxon>Pannonibacter</taxon>
    </lineage>
</organism>
<comment type="pathway">
    <text evidence="1">Cofactor biosynthesis; thiamine diphosphate biosynthesis.</text>
</comment>
<evidence type="ECO:0000259" key="3">
    <source>
        <dbReference type="Pfam" id="PF02581"/>
    </source>
</evidence>
<dbReference type="Proteomes" id="UP000183900">
    <property type="component" value="Unassembled WGS sequence"/>
</dbReference>
<dbReference type="Pfam" id="PF02581">
    <property type="entry name" value="TMP-TENI"/>
    <property type="match status" value="1"/>
</dbReference>
<dbReference type="SUPFAM" id="SSF51391">
    <property type="entry name" value="Thiamin phosphate synthase"/>
    <property type="match status" value="1"/>
</dbReference>
<protein>
    <submittedName>
        <fullName evidence="4">Thiamine monophosphate synthase</fullName>
    </submittedName>
</protein>
<keyword evidence="5" id="KW-1185">Reference proteome</keyword>
<evidence type="ECO:0000313" key="5">
    <source>
        <dbReference type="Proteomes" id="UP000183900"/>
    </source>
</evidence>
<dbReference type="InterPro" id="IPR013785">
    <property type="entry name" value="Aldolase_TIM"/>
</dbReference>